<dbReference type="PROSITE" id="PS50931">
    <property type="entry name" value="HTH_LYSR"/>
    <property type="match status" value="1"/>
</dbReference>
<dbReference type="InterPro" id="IPR036390">
    <property type="entry name" value="WH_DNA-bd_sf"/>
</dbReference>
<proteinExistence type="inferred from homology"/>
<dbReference type="SUPFAM" id="SSF53850">
    <property type="entry name" value="Periplasmic binding protein-like II"/>
    <property type="match status" value="1"/>
</dbReference>
<feature type="domain" description="HTH lysR-type" evidence="5">
    <location>
        <begin position="17"/>
        <end position="74"/>
    </location>
</feature>
<dbReference type="Gene3D" id="1.10.10.10">
    <property type="entry name" value="Winged helix-like DNA-binding domain superfamily/Winged helix DNA-binding domain"/>
    <property type="match status" value="1"/>
</dbReference>
<dbReference type="GO" id="GO:0003700">
    <property type="term" value="F:DNA-binding transcription factor activity"/>
    <property type="evidence" value="ECO:0007669"/>
    <property type="project" value="InterPro"/>
</dbReference>
<gene>
    <name evidence="6" type="ORF">V3330_18290</name>
</gene>
<dbReference type="GO" id="GO:0005829">
    <property type="term" value="C:cytosol"/>
    <property type="evidence" value="ECO:0007669"/>
    <property type="project" value="TreeGrafter"/>
</dbReference>
<keyword evidence="3" id="KW-0238">DNA-binding</keyword>
<dbReference type="PRINTS" id="PR00039">
    <property type="entry name" value="HTHLYSR"/>
</dbReference>
<dbReference type="Pfam" id="PF00126">
    <property type="entry name" value="HTH_1"/>
    <property type="match status" value="1"/>
</dbReference>
<dbReference type="InterPro" id="IPR000847">
    <property type="entry name" value="LysR_HTH_N"/>
</dbReference>
<comment type="caution">
    <text evidence="6">The sequence shown here is derived from an EMBL/GenBank/DDBJ whole genome shotgun (WGS) entry which is preliminary data.</text>
</comment>
<dbReference type="PANTHER" id="PTHR30419:SF8">
    <property type="entry name" value="NITROGEN ASSIMILATION TRANSCRIPTIONAL ACTIVATOR-RELATED"/>
    <property type="match status" value="1"/>
</dbReference>
<dbReference type="PANTHER" id="PTHR30419">
    <property type="entry name" value="HTH-TYPE TRANSCRIPTIONAL REGULATOR YBHD"/>
    <property type="match status" value="1"/>
</dbReference>
<keyword evidence="2" id="KW-0805">Transcription regulation</keyword>
<organism evidence="6 7">
    <name type="scientific">Elongatibacter sediminis</name>
    <dbReference type="NCBI Taxonomy" id="3119006"/>
    <lineage>
        <taxon>Bacteria</taxon>
        <taxon>Pseudomonadati</taxon>
        <taxon>Pseudomonadota</taxon>
        <taxon>Gammaproteobacteria</taxon>
        <taxon>Chromatiales</taxon>
        <taxon>Wenzhouxiangellaceae</taxon>
        <taxon>Elongatibacter</taxon>
    </lineage>
</organism>
<dbReference type="FunFam" id="1.10.10.10:FF:000001">
    <property type="entry name" value="LysR family transcriptional regulator"/>
    <property type="match status" value="1"/>
</dbReference>
<evidence type="ECO:0000313" key="6">
    <source>
        <dbReference type="EMBL" id="MEJ8569583.1"/>
    </source>
</evidence>
<evidence type="ECO:0000313" key="7">
    <source>
        <dbReference type="Proteomes" id="UP001359886"/>
    </source>
</evidence>
<dbReference type="InterPro" id="IPR005119">
    <property type="entry name" value="LysR_subst-bd"/>
</dbReference>
<dbReference type="Gene3D" id="3.40.190.290">
    <property type="match status" value="1"/>
</dbReference>
<accession>A0AAW9RNC1</accession>
<dbReference type="SUPFAM" id="SSF46785">
    <property type="entry name" value="Winged helix' DNA-binding domain"/>
    <property type="match status" value="1"/>
</dbReference>
<evidence type="ECO:0000256" key="2">
    <source>
        <dbReference type="ARBA" id="ARBA00023015"/>
    </source>
</evidence>
<evidence type="ECO:0000256" key="4">
    <source>
        <dbReference type="ARBA" id="ARBA00023163"/>
    </source>
</evidence>
<evidence type="ECO:0000256" key="1">
    <source>
        <dbReference type="ARBA" id="ARBA00009437"/>
    </source>
</evidence>
<dbReference type="InterPro" id="IPR036388">
    <property type="entry name" value="WH-like_DNA-bd_sf"/>
</dbReference>
<comment type="similarity">
    <text evidence="1">Belongs to the LysR transcriptional regulatory family.</text>
</comment>
<sequence length="321" mass="36570">MNDKEKTKSPRFYYKGNQLKQLRAFCAVAKSGKMTDAAEQLFLSQPAISLQIRALERELDTVLFERHGPRINMTREGQELYEMARPLVEGLDTLNGRFNRQIRGDLDSGEVVIAAGESTIIYLLPPLVAQFRESFPNIHVQLRNVTGRDGLAMIRDDEVDFAIGSMLDVPSDISYQPVYSFEPALIMAEGHDLADRNSIRIEDIAPYGLILPPRRLTTWRMVDRVFQQHQVPFKVTLEVGGWEVIKRYVELDFGVSIVTGICLRDDDKLVAKNMSAYFPKRSYGVVMRRGKYLSPQARAFLDVSEEANMPDSPWRIGHSDR</sequence>
<keyword evidence="4" id="KW-0804">Transcription</keyword>
<protein>
    <submittedName>
        <fullName evidence="6">LysR family transcriptional regulator</fullName>
    </submittedName>
</protein>
<name>A0AAW9RNC1_9GAMM</name>
<dbReference type="CDD" id="cd05466">
    <property type="entry name" value="PBP2_LTTR_substrate"/>
    <property type="match status" value="1"/>
</dbReference>
<evidence type="ECO:0000259" key="5">
    <source>
        <dbReference type="PROSITE" id="PS50931"/>
    </source>
</evidence>
<evidence type="ECO:0000256" key="3">
    <source>
        <dbReference type="ARBA" id="ARBA00023125"/>
    </source>
</evidence>
<dbReference type="GO" id="GO:0003677">
    <property type="term" value="F:DNA binding"/>
    <property type="evidence" value="ECO:0007669"/>
    <property type="project" value="UniProtKB-KW"/>
</dbReference>
<dbReference type="AlphaFoldDB" id="A0AAW9RNC1"/>
<dbReference type="Pfam" id="PF03466">
    <property type="entry name" value="LysR_substrate"/>
    <property type="match status" value="1"/>
</dbReference>
<dbReference type="RefSeq" id="WP_354696905.1">
    <property type="nucleotide sequence ID" value="NZ_JAZHOG010000015.1"/>
</dbReference>
<keyword evidence="7" id="KW-1185">Reference proteome</keyword>
<dbReference type="InterPro" id="IPR050950">
    <property type="entry name" value="HTH-type_LysR_regulators"/>
</dbReference>
<reference evidence="6 7" key="1">
    <citation type="submission" date="2024-02" db="EMBL/GenBank/DDBJ databases">
        <title>A novel Wenzhouxiangellaceae bacterium, isolated from coastal sediments.</title>
        <authorList>
            <person name="Du Z.-J."/>
            <person name="Ye Y.-Q."/>
            <person name="Zhang X.-Y."/>
        </authorList>
    </citation>
    <scope>NUCLEOTIDE SEQUENCE [LARGE SCALE GENOMIC DNA]</scope>
    <source>
        <strain evidence="6 7">CH-27</strain>
    </source>
</reference>
<dbReference type="EMBL" id="JAZHOG010000015">
    <property type="protein sequence ID" value="MEJ8569583.1"/>
    <property type="molecule type" value="Genomic_DNA"/>
</dbReference>
<dbReference type="Proteomes" id="UP001359886">
    <property type="component" value="Unassembled WGS sequence"/>
</dbReference>